<reference evidence="2 3" key="1">
    <citation type="submission" date="2020-09" db="EMBL/GenBank/DDBJ databases">
        <title>Marinomonas sp. nov., isolated from the cysticercosis algae of Qingdao, China.</title>
        <authorList>
            <person name="Sun X."/>
        </authorList>
    </citation>
    <scope>NUCLEOTIDE SEQUENCE [LARGE SCALE GENOMIC DNA]</scope>
    <source>
        <strain evidence="2 3">SM2066</strain>
    </source>
</reference>
<evidence type="ECO:0000313" key="2">
    <source>
        <dbReference type="EMBL" id="MBD5770194.1"/>
    </source>
</evidence>
<dbReference type="SUPFAM" id="SSF54909">
    <property type="entry name" value="Dimeric alpha+beta barrel"/>
    <property type="match status" value="1"/>
</dbReference>
<comment type="caution">
    <text evidence="2">The sequence shown here is derived from an EMBL/GenBank/DDBJ whole genome shotgun (WGS) entry which is preliminary data.</text>
</comment>
<dbReference type="RefSeq" id="WP_191593551.1">
    <property type="nucleotide sequence ID" value="NZ_JACYFC010000001.1"/>
</dbReference>
<feature type="domain" description="DUF1330" evidence="1">
    <location>
        <begin position="3"/>
        <end position="92"/>
    </location>
</feature>
<sequence length="98" mass="11301">MSCYIIYHYNIIDKERIELLGPLSVPIVEKFGGELVIANHADCLEGSSPYSHMVVYKFKSIELAKSFYESHESRELSKLRNEVTEGFVVLMPQFEMPK</sequence>
<dbReference type="EMBL" id="JACYFC010000001">
    <property type="protein sequence ID" value="MBD5770194.1"/>
    <property type="molecule type" value="Genomic_DNA"/>
</dbReference>
<dbReference type="Proteomes" id="UP000604161">
    <property type="component" value="Unassembled WGS sequence"/>
</dbReference>
<dbReference type="Gene3D" id="3.30.70.100">
    <property type="match status" value="1"/>
</dbReference>
<protein>
    <submittedName>
        <fullName evidence="2">DUF1330 domain-containing protein</fullName>
    </submittedName>
</protein>
<dbReference type="Pfam" id="PF07045">
    <property type="entry name" value="DUF1330"/>
    <property type="match status" value="1"/>
</dbReference>
<accession>A0ABR8NVW9</accession>
<dbReference type="InterPro" id="IPR011008">
    <property type="entry name" value="Dimeric_a/b-barrel"/>
</dbReference>
<keyword evidence="3" id="KW-1185">Reference proteome</keyword>
<evidence type="ECO:0000313" key="3">
    <source>
        <dbReference type="Proteomes" id="UP000604161"/>
    </source>
</evidence>
<organism evidence="2 3">
    <name type="scientific">Marinomonas colpomeniae</name>
    <dbReference type="NCBI Taxonomy" id="2774408"/>
    <lineage>
        <taxon>Bacteria</taxon>
        <taxon>Pseudomonadati</taxon>
        <taxon>Pseudomonadota</taxon>
        <taxon>Gammaproteobacteria</taxon>
        <taxon>Oceanospirillales</taxon>
        <taxon>Oceanospirillaceae</taxon>
        <taxon>Marinomonas</taxon>
    </lineage>
</organism>
<dbReference type="InterPro" id="IPR010753">
    <property type="entry name" value="DUF1330"/>
</dbReference>
<gene>
    <name evidence="2" type="ORF">IF202_03950</name>
</gene>
<proteinExistence type="predicted"/>
<name>A0ABR8NVW9_9GAMM</name>
<evidence type="ECO:0000259" key="1">
    <source>
        <dbReference type="Pfam" id="PF07045"/>
    </source>
</evidence>